<sequence length="272" mass="31088">MVAYLEEALKINLEGFEGQERDQTRNKLEEKLAKYLEKHTPPPMVGSNLLCKILNRGSSIKGGDLGKDLDPILQSKKDSHQSLIMSTDSHIPTQSHQEGTRLARQYQGVARDVEELKKGKSNLLTMYLLMDTMTCRFKILIYSMMVDINEDHKLKEEEEEVEEKEKFITNPTRCFKCNGVGHIAINCPTKRTLVFNEDLNGWIEKRDDDCQEARTKQGNKLEEKLAKYLEKHTLPQTTMLLKTTPTSNGRFYLTVAGRSSSLCSWGFETLVP</sequence>
<comment type="caution">
    <text evidence="1">The sequence shown here is derived from an EMBL/GenBank/DDBJ whole genome shotgun (WGS) entry which is preliminary data.</text>
</comment>
<organism evidence="1 2">
    <name type="scientific">Catharanthus roseus</name>
    <name type="common">Madagascar periwinkle</name>
    <name type="synonym">Vinca rosea</name>
    <dbReference type="NCBI Taxonomy" id="4058"/>
    <lineage>
        <taxon>Eukaryota</taxon>
        <taxon>Viridiplantae</taxon>
        <taxon>Streptophyta</taxon>
        <taxon>Embryophyta</taxon>
        <taxon>Tracheophyta</taxon>
        <taxon>Spermatophyta</taxon>
        <taxon>Magnoliopsida</taxon>
        <taxon>eudicotyledons</taxon>
        <taxon>Gunneridae</taxon>
        <taxon>Pentapetalae</taxon>
        <taxon>asterids</taxon>
        <taxon>lamiids</taxon>
        <taxon>Gentianales</taxon>
        <taxon>Apocynaceae</taxon>
        <taxon>Rauvolfioideae</taxon>
        <taxon>Vinceae</taxon>
        <taxon>Catharanthinae</taxon>
        <taxon>Catharanthus</taxon>
    </lineage>
</organism>
<dbReference type="EMBL" id="CM044702">
    <property type="protein sequence ID" value="KAI5676956.1"/>
    <property type="molecule type" value="Genomic_DNA"/>
</dbReference>
<gene>
    <name evidence="1" type="ORF">M9H77_07906</name>
</gene>
<proteinExistence type="predicted"/>
<evidence type="ECO:0000313" key="2">
    <source>
        <dbReference type="Proteomes" id="UP001060085"/>
    </source>
</evidence>
<protein>
    <submittedName>
        <fullName evidence="1">Uncharacterized protein</fullName>
    </submittedName>
</protein>
<dbReference type="Proteomes" id="UP001060085">
    <property type="component" value="Linkage Group LG02"/>
</dbReference>
<reference evidence="2" key="1">
    <citation type="journal article" date="2023" name="Nat. Plants">
        <title>Single-cell RNA sequencing provides a high-resolution roadmap for understanding the multicellular compartmentation of specialized metabolism.</title>
        <authorList>
            <person name="Sun S."/>
            <person name="Shen X."/>
            <person name="Li Y."/>
            <person name="Li Y."/>
            <person name="Wang S."/>
            <person name="Li R."/>
            <person name="Zhang H."/>
            <person name="Shen G."/>
            <person name="Guo B."/>
            <person name="Wei J."/>
            <person name="Xu J."/>
            <person name="St-Pierre B."/>
            <person name="Chen S."/>
            <person name="Sun C."/>
        </authorList>
    </citation>
    <scope>NUCLEOTIDE SEQUENCE [LARGE SCALE GENOMIC DNA]</scope>
</reference>
<keyword evidence="2" id="KW-1185">Reference proteome</keyword>
<accession>A0ACC0BWD9</accession>
<evidence type="ECO:0000313" key="1">
    <source>
        <dbReference type="EMBL" id="KAI5676956.1"/>
    </source>
</evidence>
<name>A0ACC0BWD9_CATRO</name>